<proteinExistence type="predicted"/>
<dbReference type="EMBL" id="JABBWG010000049">
    <property type="protein sequence ID" value="KAG1805981.1"/>
    <property type="molecule type" value="Genomic_DNA"/>
</dbReference>
<feature type="transmembrane region" description="Helical" evidence="1">
    <location>
        <begin position="207"/>
        <end position="227"/>
    </location>
</feature>
<organism evidence="3 4">
    <name type="scientific">Suillus subaureus</name>
    <dbReference type="NCBI Taxonomy" id="48587"/>
    <lineage>
        <taxon>Eukaryota</taxon>
        <taxon>Fungi</taxon>
        <taxon>Dikarya</taxon>
        <taxon>Basidiomycota</taxon>
        <taxon>Agaricomycotina</taxon>
        <taxon>Agaricomycetes</taxon>
        <taxon>Agaricomycetidae</taxon>
        <taxon>Boletales</taxon>
        <taxon>Suillineae</taxon>
        <taxon>Suillaceae</taxon>
        <taxon>Suillus</taxon>
    </lineage>
</organism>
<evidence type="ECO:0000313" key="4">
    <source>
        <dbReference type="Proteomes" id="UP000807769"/>
    </source>
</evidence>
<keyword evidence="1" id="KW-0472">Membrane</keyword>
<dbReference type="SUPFAM" id="SSF52087">
    <property type="entry name" value="CRAL/TRIO domain"/>
    <property type="match status" value="1"/>
</dbReference>
<dbReference type="RefSeq" id="XP_041187557.1">
    <property type="nucleotide sequence ID" value="XM_041333493.1"/>
</dbReference>
<dbReference type="InterPro" id="IPR001251">
    <property type="entry name" value="CRAL-TRIO_dom"/>
</dbReference>
<dbReference type="Pfam" id="PF03765">
    <property type="entry name" value="CRAL_TRIO_N"/>
    <property type="match status" value="1"/>
</dbReference>
<gene>
    <name evidence="3" type="ORF">BJ212DRAFT_1303836</name>
</gene>
<feature type="transmembrane region" description="Helical" evidence="1">
    <location>
        <begin position="173"/>
        <end position="195"/>
    </location>
</feature>
<dbReference type="GO" id="GO:0008526">
    <property type="term" value="F:phosphatidylinositol transfer activity"/>
    <property type="evidence" value="ECO:0007669"/>
    <property type="project" value="TreeGrafter"/>
</dbReference>
<feature type="transmembrane region" description="Helical" evidence="1">
    <location>
        <begin position="43"/>
        <end position="64"/>
    </location>
</feature>
<feature type="domain" description="CRAL-TRIO" evidence="2">
    <location>
        <begin position="457"/>
        <end position="617"/>
    </location>
</feature>
<dbReference type="SMART" id="SM01100">
    <property type="entry name" value="CRAL_TRIO_N"/>
    <property type="match status" value="1"/>
</dbReference>
<dbReference type="InterPro" id="IPR036273">
    <property type="entry name" value="CRAL/TRIO_N_dom_sf"/>
</dbReference>
<sequence length="682" mass="77017">MSLGGLSLKSTFVGIVLTIVAVIATSFRLCVRARQKRLWIDDAWAAIGMISNFMLLIADCLYLQDYERYPQGTRIALYYMIAQFFYAVVWSSRISILFTIVRLTIPGTFFRRVLISAAVTFGIVWALLFSQLWWLCETESSWKAQPHPQCDLGRGVAITQIIIRLSTGQKVRVLSVFSASAITTVVSLVHAYYIFSGGGLKEVMAAIVEASMSLIVANLSVVVASIFRLKVEEDSPSTPTPIITFGSQPKKRIRDPLATTFTGPESTPIVLEDLSESRPHSLKTGDDDEISFDNREAKQTNECILVNLPLPTFSSANGFKLFDHYQRYLGYPRQLCSTPAMSIHIPLPIPSHPDEASPPSALSEKEQTLYNIVLEHFSAADYILPNVNQEKAALVMDEKFWLSYECLLRYLRATKWDANEAIKRLEDTLKWRRDFGIYDKITPQHVEPEATTGKEFLFGYDTRGRPALYMCPSKQNTEESPRQIHYTVWMLERAIDLMGPGVETLALMIDYADKAKNPSITTARTVLNILQTHYPERLGLALIAHLPWLLHAFYKLITPFIDPLTRLKMVFNPVITENGLFRTAADAEAWSTNSASRVFEPGQLVQEGWNGSQPFIYSQDVYWEALVKLCEERRSRMAAAWHRIGGKVGTKEWEVKVAVRDETMNVQVDAENVLVENGQLQS</sequence>
<feature type="transmembrane region" description="Helical" evidence="1">
    <location>
        <begin position="12"/>
        <end position="31"/>
    </location>
</feature>
<evidence type="ECO:0000259" key="2">
    <source>
        <dbReference type="PROSITE" id="PS50191"/>
    </source>
</evidence>
<dbReference type="GeneID" id="64627510"/>
<feature type="transmembrane region" description="Helical" evidence="1">
    <location>
        <begin position="113"/>
        <end position="134"/>
    </location>
</feature>
<name>A0A9P7J6X2_9AGAM</name>
<protein>
    <recommendedName>
        <fullName evidence="2">CRAL-TRIO domain-containing protein</fullName>
    </recommendedName>
</protein>
<dbReference type="Gene3D" id="3.40.525.10">
    <property type="entry name" value="CRAL-TRIO lipid binding domain"/>
    <property type="match status" value="1"/>
</dbReference>
<feature type="transmembrane region" description="Helical" evidence="1">
    <location>
        <begin position="76"/>
        <end position="101"/>
    </location>
</feature>
<evidence type="ECO:0000313" key="3">
    <source>
        <dbReference type="EMBL" id="KAG1805981.1"/>
    </source>
</evidence>
<dbReference type="PANTHER" id="PTHR45824">
    <property type="entry name" value="GH16843P"/>
    <property type="match status" value="1"/>
</dbReference>
<dbReference type="InterPro" id="IPR036865">
    <property type="entry name" value="CRAL-TRIO_dom_sf"/>
</dbReference>
<evidence type="ECO:0000256" key="1">
    <source>
        <dbReference type="SAM" id="Phobius"/>
    </source>
</evidence>
<dbReference type="InterPro" id="IPR052578">
    <property type="entry name" value="PI_Transfer_CRAL-TRIO"/>
</dbReference>
<dbReference type="AlphaFoldDB" id="A0A9P7J6X2"/>
<dbReference type="SMART" id="SM00516">
    <property type="entry name" value="SEC14"/>
    <property type="match status" value="1"/>
</dbReference>
<keyword evidence="1" id="KW-1133">Transmembrane helix</keyword>
<dbReference type="Proteomes" id="UP000807769">
    <property type="component" value="Unassembled WGS sequence"/>
</dbReference>
<reference evidence="3" key="1">
    <citation type="journal article" date="2020" name="New Phytol.">
        <title>Comparative genomics reveals dynamic genome evolution in host specialist ectomycorrhizal fungi.</title>
        <authorList>
            <person name="Lofgren L.A."/>
            <person name="Nguyen N.H."/>
            <person name="Vilgalys R."/>
            <person name="Ruytinx J."/>
            <person name="Liao H.L."/>
            <person name="Branco S."/>
            <person name="Kuo A."/>
            <person name="LaButti K."/>
            <person name="Lipzen A."/>
            <person name="Andreopoulos W."/>
            <person name="Pangilinan J."/>
            <person name="Riley R."/>
            <person name="Hundley H."/>
            <person name="Na H."/>
            <person name="Barry K."/>
            <person name="Grigoriev I.V."/>
            <person name="Stajich J.E."/>
            <person name="Kennedy P.G."/>
        </authorList>
    </citation>
    <scope>NUCLEOTIDE SEQUENCE</scope>
    <source>
        <strain evidence="3">MN1</strain>
    </source>
</reference>
<dbReference type="OrthoDB" id="75724at2759"/>
<dbReference type="Pfam" id="PF00650">
    <property type="entry name" value="CRAL_TRIO"/>
    <property type="match status" value="1"/>
</dbReference>
<keyword evidence="4" id="KW-1185">Reference proteome</keyword>
<accession>A0A9P7J6X2</accession>
<dbReference type="SUPFAM" id="SSF46938">
    <property type="entry name" value="CRAL/TRIO N-terminal domain"/>
    <property type="match status" value="1"/>
</dbReference>
<keyword evidence="1" id="KW-0812">Transmembrane</keyword>
<dbReference type="PROSITE" id="PS50191">
    <property type="entry name" value="CRAL_TRIO"/>
    <property type="match status" value="1"/>
</dbReference>
<dbReference type="PANTHER" id="PTHR45824:SF29">
    <property type="entry name" value="GH16843P"/>
    <property type="match status" value="1"/>
</dbReference>
<dbReference type="CDD" id="cd00170">
    <property type="entry name" value="SEC14"/>
    <property type="match status" value="1"/>
</dbReference>
<comment type="caution">
    <text evidence="3">The sequence shown here is derived from an EMBL/GenBank/DDBJ whole genome shotgun (WGS) entry which is preliminary data.</text>
</comment>
<dbReference type="InterPro" id="IPR011074">
    <property type="entry name" value="CRAL/TRIO_N_dom"/>
</dbReference>